<dbReference type="HOGENOM" id="CLU_021532_0_0_1"/>
<evidence type="ECO:0000313" key="2">
    <source>
        <dbReference type="EMBL" id="KIM63810.1"/>
    </source>
</evidence>
<evidence type="ECO:0000256" key="1">
    <source>
        <dbReference type="SAM" id="MobiDB-lite"/>
    </source>
</evidence>
<evidence type="ECO:0000313" key="3">
    <source>
        <dbReference type="Proteomes" id="UP000053989"/>
    </source>
</evidence>
<gene>
    <name evidence="2" type="ORF">SCLCIDRAFT_23978</name>
</gene>
<dbReference type="InParanoid" id="A0A0C3DT56"/>
<organism evidence="2 3">
    <name type="scientific">Scleroderma citrinum Foug A</name>
    <dbReference type="NCBI Taxonomy" id="1036808"/>
    <lineage>
        <taxon>Eukaryota</taxon>
        <taxon>Fungi</taxon>
        <taxon>Dikarya</taxon>
        <taxon>Basidiomycota</taxon>
        <taxon>Agaricomycotina</taxon>
        <taxon>Agaricomycetes</taxon>
        <taxon>Agaricomycetidae</taxon>
        <taxon>Boletales</taxon>
        <taxon>Sclerodermatineae</taxon>
        <taxon>Sclerodermataceae</taxon>
        <taxon>Scleroderma</taxon>
    </lineage>
</organism>
<accession>A0A0C3DT56</accession>
<dbReference type="STRING" id="1036808.A0A0C3DT56"/>
<dbReference type="OrthoDB" id="8954335at2759"/>
<dbReference type="AlphaFoldDB" id="A0A0C3DT56"/>
<feature type="compositionally biased region" description="Pro residues" evidence="1">
    <location>
        <begin position="1"/>
        <end position="10"/>
    </location>
</feature>
<reference evidence="2 3" key="1">
    <citation type="submission" date="2014-04" db="EMBL/GenBank/DDBJ databases">
        <authorList>
            <consortium name="DOE Joint Genome Institute"/>
            <person name="Kuo A."/>
            <person name="Kohler A."/>
            <person name="Nagy L.G."/>
            <person name="Floudas D."/>
            <person name="Copeland A."/>
            <person name="Barry K.W."/>
            <person name="Cichocki N."/>
            <person name="Veneault-Fourrey C."/>
            <person name="LaButti K."/>
            <person name="Lindquist E.A."/>
            <person name="Lipzen A."/>
            <person name="Lundell T."/>
            <person name="Morin E."/>
            <person name="Murat C."/>
            <person name="Sun H."/>
            <person name="Tunlid A."/>
            <person name="Henrissat B."/>
            <person name="Grigoriev I.V."/>
            <person name="Hibbett D.S."/>
            <person name="Martin F."/>
            <person name="Nordberg H.P."/>
            <person name="Cantor M.N."/>
            <person name="Hua S.X."/>
        </authorList>
    </citation>
    <scope>NUCLEOTIDE SEQUENCE [LARGE SCALE GENOMIC DNA]</scope>
    <source>
        <strain evidence="2 3">Foug A</strain>
    </source>
</reference>
<keyword evidence="3" id="KW-1185">Reference proteome</keyword>
<feature type="region of interest" description="Disordered" evidence="1">
    <location>
        <begin position="1"/>
        <end position="30"/>
    </location>
</feature>
<dbReference type="PANTHER" id="PTHR31594:SF14">
    <property type="entry name" value="FIBRONECTIN TYPE-III DOMAIN-CONTAINING PROTEIN"/>
    <property type="match status" value="1"/>
</dbReference>
<dbReference type="EMBL" id="KN822032">
    <property type="protein sequence ID" value="KIM63810.1"/>
    <property type="molecule type" value="Genomic_DNA"/>
</dbReference>
<sequence>MTDSVSPPPTASSSPPFSEKGKPQPMFNRPTLGHAVRLGELFDERRNKFLSVQLYKEEAIRNNIVITDNKHTDLTLSQSNSVQDRSNALDINASLSLNVLSGLIPARGSASQVIEGVKEYFTPVATHFVSGIVYGGNGGVLKIKLDRLKGALSLKRGAAADVKSEFTALDNKFDLEVYSDIELNKTPLNAKDVLYIAPYAGDLICRHPCGADGGAARAASNTEVNYRIKGVPISVTLQTIPAQLRKDGQINLDIFWLKPLVVFEVLSIFSELEDLCNRFTTLVGDMTKHQEEFIPKLVDRVQTSANAFYKEHFCHLQLLGQFLEDIQHGDKKKTEVNNFESSSYPKAKELYTTHMTATGTKEVPTHEFPLIHLEKSFRNFQDFVHDISLKPSGLEDQHGNELLSRLSTIDDVDKAFRHQSIVPLFLMTPSLDHHDANSAVIRFLALLCNHKTFHPRYLVYLEDTSNKEELPHDTFLNLNEPAYFLGKVNDNGNLTWTRNGKDSQGDFISKVTNRLHCLML</sequence>
<dbReference type="Proteomes" id="UP000053989">
    <property type="component" value="Unassembled WGS sequence"/>
</dbReference>
<name>A0A0C3DT56_9AGAM</name>
<proteinExistence type="predicted"/>
<protein>
    <submittedName>
        <fullName evidence="2">Uncharacterized protein</fullName>
    </submittedName>
</protein>
<dbReference type="InterPro" id="IPR052090">
    <property type="entry name" value="Cytolytic_pore-forming_toxin"/>
</dbReference>
<reference evidence="3" key="2">
    <citation type="submission" date="2015-01" db="EMBL/GenBank/DDBJ databases">
        <title>Evolutionary Origins and Diversification of the Mycorrhizal Mutualists.</title>
        <authorList>
            <consortium name="DOE Joint Genome Institute"/>
            <consortium name="Mycorrhizal Genomics Consortium"/>
            <person name="Kohler A."/>
            <person name="Kuo A."/>
            <person name="Nagy L.G."/>
            <person name="Floudas D."/>
            <person name="Copeland A."/>
            <person name="Barry K.W."/>
            <person name="Cichocki N."/>
            <person name="Veneault-Fourrey C."/>
            <person name="LaButti K."/>
            <person name="Lindquist E.A."/>
            <person name="Lipzen A."/>
            <person name="Lundell T."/>
            <person name="Morin E."/>
            <person name="Murat C."/>
            <person name="Riley R."/>
            <person name="Ohm R."/>
            <person name="Sun H."/>
            <person name="Tunlid A."/>
            <person name="Henrissat B."/>
            <person name="Grigoriev I.V."/>
            <person name="Hibbett D.S."/>
            <person name="Martin F."/>
        </authorList>
    </citation>
    <scope>NUCLEOTIDE SEQUENCE [LARGE SCALE GENOMIC DNA]</scope>
    <source>
        <strain evidence="3">Foug A</strain>
    </source>
</reference>
<dbReference type="PANTHER" id="PTHR31594">
    <property type="entry name" value="AIG1-TYPE G DOMAIN-CONTAINING PROTEIN"/>
    <property type="match status" value="1"/>
</dbReference>